<gene>
    <name evidence="1" type="ORF">NCTC10418_07641</name>
</gene>
<name>A0A376YKB2_ECOLX</name>
<dbReference type="EMBL" id="UFZQ01000002">
    <property type="protein sequence ID" value="STK04480.1"/>
    <property type="molecule type" value="Genomic_DNA"/>
</dbReference>
<sequence length="64" mass="7527">MEREIERVSKQLAKEMNIDKQTVKDTLKFIRFEDVNDLKAAMKNPETVEAVKREIVSYDNALKK</sequence>
<dbReference type="Proteomes" id="UP000255460">
    <property type="component" value="Unassembled WGS sequence"/>
</dbReference>
<accession>A0A376YKB2</accession>
<dbReference type="AlphaFoldDB" id="A0A376YKB2"/>
<organism evidence="1 2">
    <name type="scientific">Escherichia coli</name>
    <dbReference type="NCBI Taxonomy" id="562"/>
    <lineage>
        <taxon>Bacteria</taxon>
        <taxon>Pseudomonadati</taxon>
        <taxon>Pseudomonadota</taxon>
        <taxon>Gammaproteobacteria</taxon>
        <taxon>Enterobacterales</taxon>
        <taxon>Enterobacteriaceae</taxon>
        <taxon>Escherichia</taxon>
    </lineage>
</organism>
<evidence type="ECO:0000313" key="1">
    <source>
        <dbReference type="EMBL" id="STK04480.1"/>
    </source>
</evidence>
<protein>
    <submittedName>
        <fullName evidence="1">Uncharacterized protein</fullName>
    </submittedName>
</protein>
<reference evidence="1 2" key="1">
    <citation type="submission" date="2018-06" db="EMBL/GenBank/DDBJ databases">
        <authorList>
            <consortium name="Pathogen Informatics"/>
            <person name="Doyle S."/>
        </authorList>
    </citation>
    <scope>NUCLEOTIDE SEQUENCE [LARGE SCALE GENOMIC DNA]</scope>
    <source>
        <strain evidence="1 2">NCTC10418</strain>
    </source>
</reference>
<evidence type="ECO:0000313" key="2">
    <source>
        <dbReference type="Proteomes" id="UP000255460"/>
    </source>
</evidence>
<proteinExistence type="predicted"/>